<keyword evidence="2" id="KW-0472">Membrane</keyword>
<comment type="caution">
    <text evidence="3">The sequence shown here is derived from an EMBL/GenBank/DDBJ whole genome shotgun (WGS) entry which is preliminary data.</text>
</comment>
<evidence type="ECO:0000256" key="1">
    <source>
        <dbReference type="SAM" id="MobiDB-lite"/>
    </source>
</evidence>
<keyword evidence="2" id="KW-1133">Transmembrane helix</keyword>
<dbReference type="EMBL" id="LQRA01000057">
    <property type="protein sequence ID" value="KZE78217.1"/>
    <property type="molecule type" value="Genomic_DNA"/>
</dbReference>
<dbReference type="Proteomes" id="UP000076563">
    <property type="component" value="Unassembled WGS sequence"/>
</dbReference>
<proteinExistence type="predicted"/>
<dbReference type="RefSeq" id="WP_063183182.1">
    <property type="nucleotide sequence ID" value="NZ_LQRA01000057.1"/>
</dbReference>
<name>A0A163XPA2_9BACL</name>
<reference evidence="4" key="1">
    <citation type="submission" date="2016-01" db="EMBL/GenBank/DDBJ databases">
        <title>Draft genome of Chromobacterium sp. F49.</title>
        <authorList>
            <person name="Hong K.W."/>
        </authorList>
    </citation>
    <scope>NUCLEOTIDE SEQUENCE [LARGE SCALE GENOMIC DNA]</scope>
    <source>
        <strain evidence="4">M63</strain>
    </source>
</reference>
<gene>
    <name evidence="3" type="ORF">AV654_19780</name>
</gene>
<feature type="transmembrane region" description="Helical" evidence="2">
    <location>
        <begin position="106"/>
        <end position="127"/>
    </location>
</feature>
<keyword evidence="2" id="KW-0812">Transmembrane</keyword>
<feature type="transmembrane region" description="Helical" evidence="2">
    <location>
        <begin position="34"/>
        <end position="61"/>
    </location>
</feature>
<organism evidence="3 4">
    <name type="scientific">Paenibacillus elgii</name>
    <dbReference type="NCBI Taxonomy" id="189691"/>
    <lineage>
        <taxon>Bacteria</taxon>
        <taxon>Bacillati</taxon>
        <taxon>Bacillota</taxon>
        <taxon>Bacilli</taxon>
        <taxon>Bacillales</taxon>
        <taxon>Paenibacillaceae</taxon>
        <taxon>Paenibacillus</taxon>
    </lineage>
</organism>
<evidence type="ECO:0000256" key="2">
    <source>
        <dbReference type="SAM" id="Phobius"/>
    </source>
</evidence>
<feature type="transmembrane region" description="Helical" evidence="2">
    <location>
        <begin position="73"/>
        <end position="94"/>
    </location>
</feature>
<accession>A0A163XPA2</accession>
<evidence type="ECO:0000313" key="4">
    <source>
        <dbReference type="Proteomes" id="UP000076563"/>
    </source>
</evidence>
<sequence length="131" mass="14539">MNEGMDTKKQQGLSRGGANRDMVPDENSPEVSQWIVWPLVVIRLLPIGIFLGLVGFLTYTAFHDAFSNIVPTLYRVIFFATIVACCLMVMTFALKRSINELSKSCLVGSFIITLIYFLATGQAKVLIDIFG</sequence>
<feature type="region of interest" description="Disordered" evidence="1">
    <location>
        <begin position="1"/>
        <end position="26"/>
    </location>
</feature>
<evidence type="ECO:0000313" key="3">
    <source>
        <dbReference type="EMBL" id="KZE78217.1"/>
    </source>
</evidence>
<keyword evidence="4" id="KW-1185">Reference proteome</keyword>
<protein>
    <submittedName>
        <fullName evidence="3">Uncharacterized protein</fullName>
    </submittedName>
</protein>
<dbReference type="AlphaFoldDB" id="A0A163XPA2"/>